<dbReference type="AlphaFoldDB" id="A0AAD9PXF6"/>
<evidence type="ECO:0000313" key="3">
    <source>
        <dbReference type="Proteomes" id="UP001249851"/>
    </source>
</evidence>
<protein>
    <recommendedName>
        <fullName evidence="4">TAZ-type domain-containing protein</fullName>
    </recommendedName>
</protein>
<evidence type="ECO:0000256" key="1">
    <source>
        <dbReference type="SAM" id="MobiDB-lite"/>
    </source>
</evidence>
<feature type="region of interest" description="Disordered" evidence="1">
    <location>
        <begin position="83"/>
        <end position="105"/>
    </location>
</feature>
<dbReference type="Gene3D" id="1.20.1020.10">
    <property type="entry name" value="TAZ domain"/>
    <property type="match status" value="1"/>
</dbReference>
<evidence type="ECO:0008006" key="4">
    <source>
        <dbReference type="Google" id="ProtNLM"/>
    </source>
</evidence>
<sequence length="348" mass="38368">MPTSLSRKEREENKPQLINLTHHPGCSDPNCFLPACINEKLRNSHVQKCTKRLEHCDICKQLERVTGNPRKLVMNTMACSPVNPGIQDSDRSAASSAKKELESQKDDELSIIRIVNIPTTPKKNTKQPHAPFHNMDGGETLTGALNHLNDGGSSNSLIARDKMHVIPYHTQVKQEQNDPTSLERTSCFETERQQHFDTMPKLEVLCKALKALGTVIELVKSSELEVHAIPLLEQALAEMKITAQIRLDDGARAQATLLPLANTAAVMEYCDTDSGRAGSQWIPSPPSIEPPLPQPSPSTELLIPGCLSFTRSSLTRLSDKADTMVGLYEDMTGDVDTDLLYSVEELLG</sequence>
<dbReference type="InterPro" id="IPR035898">
    <property type="entry name" value="TAZ_dom_sf"/>
</dbReference>
<accession>A0AAD9PXF6</accession>
<gene>
    <name evidence="2" type="ORF">P5673_028368</name>
</gene>
<reference evidence="2" key="2">
    <citation type="journal article" date="2023" name="Science">
        <title>Genomic signatures of disease resistance in endangered staghorn corals.</title>
        <authorList>
            <person name="Vollmer S.V."/>
            <person name="Selwyn J.D."/>
            <person name="Despard B.A."/>
            <person name="Roesel C.L."/>
        </authorList>
    </citation>
    <scope>NUCLEOTIDE SEQUENCE</scope>
    <source>
        <strain evidence="2">K2</strain>
    </source>
</reference>
<organism evidence="2 3">
    <name type="scientific">Acropora cervicornis</name>
    <name type="common">Staghorn coral</name>
    <dbReference type="NCBI Taxonomy" id="6130"/>
    <lineage>
        <taxon>Eukaryota</taxon>
        <taxon>Metazoa</taxon>
        <taxon>Cnidaria</taxon>
        <taxon>Anthozoa</taxon>
        <taxon>Hexacorallia</taxon>
        <taxon>Scleractinia</taxon>
        <taxon>Astrocoeniina</taxon>
        <taxon>Acroporidae</taxon>
        <taxon>Acropora</taxon>
    </lineage>
</organism>
<dbReference type="SUPFAM" id="SSF57933">
    <property type="entry name" value="TAZ domain"/>
    <property type="match status" value="1"/>
</dbReference>
<dbReference type="EMBL" id="JARQWQ010000105">
    <property type="protein sequence ID" value="KAK2550853.1"/>
    <property type="molecule type" value="Genomic_DNA"/>
</dbReference>
<evidence type="ECO:0000313" key="2">
    <source>
        <dbReference type="EMBL" id="KAK2550853.1"/>
    </source>
</evidence>
<reference evidence="2" key="1">
    <citation type="journal article" date="2023" name="G3 (Bethesda)">
        <title>Whole genome assembly and annotation of the endangered Caribbean coral Acropora cervicornis.</title>
        <authorList>
            <person name="Selwyn J.D."/>
            <person name="Vollmer S.V."/>
        </authorList>
    </citation>
    <scope>NUCLEOTIDE SEQUENCE</scope>
    <source>
        <strain evidence="2">K2</strain>
    </source>
</reference>
<keyword evidence="3" id="KW-1185">Reference proteome</keyword>
<dbReference type="Proteomes" id="UP001249851">
    <property type="component" value="Unassembled WGS sequence"/>
</dbReference>
<name>A0AAD9PXF6_ACRCE</name>
<proteinExistence type="predicted"/>
<comment type="caution">
    <text evidence="2">The sequence shown here is derived from an EMBL/GenBank/DDBJ whole genome shotgun (WGS) entry which is preliminary data.</text>
</comment>